<evidence type="ECO:0000313" key="2">
    <source>
        <dbReference type="Proteomes" id="UP000701341"/>
    </source>
</evidence>
<sequence length="83" mass="9471">MPVTMKASHLAKIGGPEGVKVPDQVPRPVTSKGFIDDRMTRYGKEALDRFALGKWVFQKHDRLYSLEDVEQAHRDVENRAVIH</sequence>
<evidence type="ECO:0000313" key="1">
    <source>
        <dbReference type="EMBL" id="KAF7516232.1"/>
    </source>
</evidence>
<protein>
    <submittedName>
        <fullName evidence="1">Uncharacterized protein</fullName>
    </submittedName>
</protein>
<reference evidence="1" key="1">
    <citation type="submission" date="2020-02" db="EMBL/GenBank/DDBJ databases">
        <authorList>
            <person name="Lichtner F.J."/>
        </authorList>
    </citation>
    <scope>NUCLEOTIDE SEQUENCE</scope>
    <source>
        <strain evidence="1">G10</strain>
    </source>
</reference>
<keyword evidence="2" id="KW-1185">Reference proteome</keyword>
<dbReference type="EMBL" id="JAAOZQ010000144">
    <property type="protein sequence ID" value="KAF7516232.1"/>
    <property type="molecule type" value="Genomic_DNA"/>
</dbReference>
<gene>
    <name evidence="1" type="ORF">PCG10_002398</name>
</gene>
<dbReference type="Proteomes" id="UP000701341">
    <property type="component" value="Unassembled WGS sequence"/>
</dbReference>
<comment type="caution">
    <text evidence="1">The sequence shown here is derived from an EMBL/GenBank/DDBJ whole genome shotgun (WGS) entry which is preliminary data.</text>
</comment>
<name>A0A9P5GC88_PENCR</name>
<proteinExistence type="predicted"/>
<dbReference type="OrthoDB" id="203908at2759"/>
<dbReference type="AlphaFoldDB" id="A0A9P5GC88"/>
<accession>A0A9P5GC88</accession>
<organism evidence="1 2">
    <name type="scientific">Penicillium crustosum</name>
    <name type="common">Blue mold fungus</name>
    <dbReference type="NCBI Taxonomy" id="36656"/>
    <lineage>
        <taxon>Eukaryota</taxon>
        <taxon>Fungi</taxon>
        <taxon>Dikarya</taxon>
        <taxon>Ascomycota</taxon>
        <taxon>Pezizomycotina</taxon>
        <taxon>Eurotiomycetes</taxon>
        <taxon>Eurotiomycetidae</taxon>
        <taxon>Eurotiales</taxon>
        <taxon>Aspergillaceae</taxon>
        <taxon>Penicillium</taxon>
    </lineage>
</organism>